<dbReference type="GeneID" id="92383103"/>
<evidence type="ECO:0000259" key="8">
    <source>
        <dbReference type="SMART" id="SM00985"/>
    </source>
</evidence>
<dbReference type="InterPro" id="IPR038252">
    <property type="entry name" value="UBA_E1_C_sf"/>
</dbReference>
<dbReference type="FunFam" id="3.50.50.80:FF:000002">
    <property type="entry name" value="SUMO-activating enzyme subunit 2"/>
    <property type="match status" value="1"/>
</dbReference>
<evidence type="ECO:0000313" key="9">
    <source>
        <dbReference type="EMBL" id="SCU65178.1"/>
    </source>
</evidence>
<dbReference type="PROSITE" id="PS00018">
    <property type="entry name" value="EF_HAND_1"/>
    <property type="match status" value="1"/>
</dbReference>
<dbReference type="GO" id="GO:0016567">
    <property type="term" value="P:protein ubiquitination"/>
    <property type="evidence" value="ECO:0007669"/>
    <property type="project" value="UniProtKB-UniPathway"/>
</dbReference>
<dbReference type="PANTHER" id="PTHR10953:SF4">
    <property type="entry name" value="UBIQUITIN-ACTIVATING ENZYME E1 C-TERMINAL DOMAIN-CONTAINING PROTEIN"/>
    <property type="match status" value="1"/>
</dbReference>
<dbReference type="InterPro" id="IPR042063">
    <property type="entry name" value="Ubi_acti_E1_SCCH"/>
</dbReference>
<dbReference type="GO" id="GO:0005524">
    <property type="term" value="F:ATP binding"/>
    <property type="evidence" value="ECO:0007669"/>
    <property type="project" value="UniProtKB-KW"/>
</dbReference>
<dbReference type="Gene3D" id="3.50.50.80">
    <property type="entry name" value="Ubiquitin-activating enzyme E1, inactive adenylation domain, subdomain 1"/>
    <property type="match status" value="1"/>
</dbReference>
<dbReference type="FunFam" id="3.40.50.12550:FF:000005">
    <property type="entry name" value="Putative ubiquitin-activating enzyme e1"/>
    <property type="match status" value="1"/>
</dbReference>
<feature type="domain" description="Ubiquitin-activating enzyme E1 C-terminal" evidence="8">
    <location>
        <begin position="920"/>
        <end position="1048"/>
    </location>
</feature>
<dbReference type="GO" id="GO:0008641">
    <property type="term" value="F:ubiquitin-like modifier activating enzyme activity"/>
    <property type="evidence" value="ECO:0007669"/>
    <property type="project" value="InterPro"/>
</dbReference>
<dbReference type="InterPro" id="IPR042449">
    <property type="entry name" value="Ub-E1_IAD_1"/>
</dbReference>
<dbReference type="FunFam" id="1.10.10.2660:FF:000005">
    <property type="entry name" value="Ubiquitin-activating enzyme E1, putative"/>
    <property type="match status" value="1"/>
</dbReference>
<evidence type="ECO:0000256" key="4">
    <source>
        <dbReference type="ARBA" id="ARBA00022741"/>
    </source>
</evidence>
<dbReference type="Gene3D" id="1.10.10.2660">
    <property type="entry name" value="Ubiquitin-activating enzyme E1, SCCH domain"/>
    <property type="match status" value="1"/>
</dbReference>
<dbReference type="PANTHER" id="PTHR10953">
    <property type="entry name" value="UBIQUITIN-ACTIVATING ENZYME E1"/>
    <property type="match status" value="1"/>
</dbReference>
<dbReference type="Gene3D" id="2.40.30.180">
    <property type="entry name" value="Ubiquitin-activating enzyme E1, FCCH domain"/>
    <property type="match status" value="1"/>
</dbReference>
<dbReference type="Gene3D" id="3.40.50.720">
    <property type="entry name" value="NAD(P)-binding Rossmann-like Domain"/>
    <property type="match status" value="1"/>
</dbReference>
<accession>A0A1G4I0P3</accession>
<keyword evidence="5" id="KW-0833">Ubl conjugation pathway</keyword>
<evidence type="ECO:0000256" key="6">
    <source>
        <dbReference type="ARBA" id="ARBA00022840"/>
    </source>
</evidence>
<dbReference type="InterPro" id="IPR018965">
    <property type="entry name" value="Ub-activating_enz_E1_C"/>
</dbReference>
<comment type="caution">
    <text evidence="9">The sequence shown here is derived from an EMBL/GenBank/DDBJ whole genome shotgun (WGS) entry which is preliminary data.</text>
</comment>
<dbReference type="InterPro" id="IPR018247">
    <property type="entry name" value="EF_Hand_1_Ca_BS"/>
</dbReference>
<proteinExistence type="inferred from homology"/>
<dbReference type="AlphaFoldDB" id="A0A1G4I0P3"/>
<keyword evidence="10" id="KW-1185">Reference proteome</keyword>
<dbReference type="GO" id="GO:0004792">
    <property type="term" value="F:thiosulfate-cyanide sulfurtransferase activity"/>
    <property type="evidence" value="ECO:0007669"/>
    <property type="project" value="TreeGrafter"/>
</dbReference>
<evidence type="ECO:0000256" key="2">
    <source>
        <dbReference type="ARBA" id="ARBA00005673"/>
    </source>
</evidence>
<dbReference type="InterPro" id="IPR019572">
    <property type="entry name" value="UBA_E1_SCCH"/>
</dbReference>
<dbReference type="InterPro" id="IPR000011">
    <property type="entry name" value="UBQ/SUMO-activ_enz_E1-like"/>
</dbReference>
<organism evidence="9 10">
    <name type="scientific">Trypanosoma equiperdum</name>
    <dbReference type="NCBI Taxonomy" id="5694"/>
    <lineage>
        <taxon>Eukaryota</taxon>
        <taxon>Discoba</taxon>
        <taxon>Euglenozoa</taxon>
        <taxon>Kinetoplastea</taxon>
        <taxon>Metakinetoplastina</taxon>
        <taxon>Trypanosomatida</taxon>
        <taxon>Trypanosomatidae</taxon>
        <taxon>Trypanosoma</taxon>
    </lineage>
</organism>
<dbReference type="VEuPathDB" id="TriTrypDB:TEOVI_000916900"/>
<reference evidence="9" key="1">
    <citation type="submission" date="2016-09" db="EMBL/GenBank/DDBJ databases">
        <authorList>
            <person name="Hebert L."/>
            <person name="Moumen B."/>
        </authorList>
    </citation>
    <scope>NUCLEOTIDE SEQUENCE [LARGE SCALE GENOMIC DNA]</scope>
    <source>
        <strain evidence="9">OVI</strain>
    </source>
</reference>
<dbReference type="Gene3D" id="3.10.290.60">
    <property type="entry name" value="Ubiquitin-activating enzyme E1, UFD domain"/>
    <property type="match status" value="1"/>
</dbReference>
<dbReference type="InterPro" id="IPR045886">
    <property type="entry name" value="ThiF/MoeB/HesA"/>
</dbReference>
<dbReference type="Pfam" id="PF09358">
    <property type="entry name" value="E1_UFD"/>
    <property type="match status" value="1"/>
</dbReference>
<dbReference type="InterPro" id="IPR033127">
    <property type="entry name" value="UBQ-activ_enz_E1_Cys_AS"/>
</dbReference>
<dbReference type="InterPro" id="IPR042302">
    <property type="entry name" value="E1_FCCH_sf"/>
</dbReference>
<gene>
    <name evidence="9" type="ORF">TEOVI_000916900</name>
</gene>
<dbReference type="SUPFAM" id="SSF69572">
    <property type="entry name" value="Activating enzymes of the ubiquitin-like proteins"/>
    <property type="match status" value="2"/>
</dbReference>
<evidence type="ECO:0000256" key="1">
    <source>
        <dbReference type="ARBA" id="ARBA00004906"/>
    </source>
</evidence>
<dbReference type="PRINTS" id="PR01849">
    <property type="entry name" value="UBIQUITINACT"/>
</dbReference>
<dbReference type="EMBL" id="CZPT02000229">
    <property type="protein sequence ID" value="SCU65178.1"/>
    <property type="molecule type" value="Genomic_DNA"/>
</dbReference>
<dbReference type="InterPro" id="IPR000594">
    <property type="entry name" value="ThiF_NAD_FAD-bd"/>
</dbReference>
<dbReference type="Pfam" id="PF10585">
    <property type="entry name" value="UBA_E1_SCCH"/>
    <property type="match status" value="1"/>
</dbReference>
<sequence length="1055" mass="116421">MTSEEQRRQLYNRQEYVVGTETQAKYGCTDVLVVGACGLGAEIIKNLTLTGVRSIKVLDNGLATLQDLGTNFFLTPADMGKPRAEVVAARAQELNRFVSVTAVDVPLHEVIPAVHVVVFVNQRTTLLLAENAMARKHNVKFVACESRGVAGCVFVDAGPSFTVLDPDGEETVVCVVTNISRDGVVSLHEDKKHECEVGGRVFLTGLVSPESLNSTVDPFALHNGRATTECAQGDNSPTGASSSLRLFEVSEVVSPFHLRLKDFGAIVGDSPIETGYACYLHTTKRKVLVGFKDLQLSVMQPEFVTLFDSEKKMMAPMTLHALFRAVHSHGKLPTTPIEVRDVLKAAEAYFSSGNDQVHNGFDVETAESILSVMHGRLNPMDCFIGGLASQEVLKVCSGKFTPLRQWLYYDARELLVARGEMSETGCVSTAPGGSRYDGQIAVLGSSFQSFLSRQRVFIVGAGALGCELIKNVACMGFGAVSITDMDTIEMSNLSRQFLFRNSHIGQQKSKVAGEAARAINGDLKVTAYLEKVAQETENVFDEKFWESHSLVLNALDNVESRKYVDARCLFFRKPLFESGTLGPKCNVQCVIPYCTESYSSSYDPPEKSIPLCTLKNFPNVIEHTIQWARDNFDAVFFSTPSDVNGYLEDPTTFASNLERDPGTKSIVLKAVRDALVQWPKDAADCVRMARSLFHEYFNSSFRQLLHNLPLDKRNDNGDLFWSGAKKPPKPQEFSVDSELNVSFVYHCAKLLAQVYNLSAFTLSVKEVAELAMQVAVPGFVPREARFETNEAENKEGAAAQLVGDLTMQDLPPVSQFNSRRMNPLVFEKDDPNNSHMDYITACSNLRATAYSIPPADVHYTKRIAGRIIPAMVTTTALVTGLVGIEALKYLLLAHRENGAQGLAKANPITEKVQEEYLSLYRNAFVNVALPFMAFSDPIAAPAKTVPMPDGSSVRWGIWDRIDINEGRDITVKELVSILEKRHQLEIFIIALPCGKMVYSQFGNVKDRDKPVSVVVREKTKGEEKDELSCICFVATGSIGDNDVDIPLIYYRYKDF</sequence>
<dbReference type="FunFam" id="3.50.50.80:FF:000007">
    <property type="entry name" value="Ubiquitin-activating enzyme E1"/>
    <property type="match status" value="1"/>
</dbReference>
<comment type="similarity">
    <text evidence="2">Belongs to the ubiquitin-activating E1 family.</text>
</comment>
<dbReference type="SMART" id="SM00985">
    <property type="entry name" value="UBA_e1_C"/>
    <property type="match status" value="1"/>
</dbReference>
<dbReference type="PROSITE" id="PS00865">
    <property type="entry name" value="UBIQUITIN_ACTIVAT_2"/>
    <property type="match status" value="1"/>
</dbReference>
<dbReference type="GO" id="GO:0016779">
    <property type="term" value="F:nucleotidyltransferase activity"/>
    <property type="evidence" value="ECO:0007669"/>
    <property type="project" value="TreeGrafter"/>
</dbReference>
<keyword evidence="3" id="KW-0436">Ligase</keyword>
<dbReference type="InterPro" id="IPR035985">
    <property type="entry name" value="Ubiquitin-activating_enz"/>
</dbReference>
<protein>
    <submittedName>
        <fullName evidence="9">Ubiquitin-activating enzyme E1, putative</fullName>
    </submittedName>
</protein>
<keyword evidence="4" id="KW-0547">Nucleotide-binding</keyword>
<dbReference type="Proteomes" id="UP000195570">
    <property type="component" value="Unassembled WGS sequence"/>
</dbReference>
<dbReference type="Gene3D" id="3.40.50.12550">
    <property type="entry name" value="Ubiquitin-activating enzyme E1, inactive adenylation domain, subdomain 2"/>
    <property type="match status" value="1"/>
</dbReference>
<evidence type="ECO:0000256" key="3">
    <source>
        <dbReference type="ARBA" id="ARBA00022598"/>
    </source>
</evidence>
<comment type="pathway">
    <text evidence="1">Protein modification; protein ubiquitination.</text>
</comment>
<keyword evidence="6" id="KW-0067">ATP-binding</keyword>
<feature type="active site" description="Glycyl thioester intermediate" evidence="7">
    <location>
        <position position="612"/>
    </location>
</feature>
<evidence type="ECO:0000313" key="10">
    <source>
        <dbReference type="Proteomes" id="UP000195570"/>
    </source>
</evidence>
<dbReference type="UniPathway" id="UPA00143"/>
<dbReference type="GO" id="GO:0005737">
    <property type="term" value="C:cytoplasm"/>
    <property type="evidence" value="ECO:0007669"/>
    <property type="project" value="TreeGrafter"/>
</dbReference>
<dbReference type="RefSeq" id="XP_067076821.1">
    <property type="nucleotide sequence ID" value="XM_067220720.1"/>
</dbReference>
<evidence type="ECO:0000256" key="7">
    <source>
        <dbReference type="PROSITE-ProRule" id="PRU10132"/>
    </source>
</evidence>
<dbReference type="Pfam" id="PF00899">
    <property type="entry name" value="ThiF"/>
    <property type="match status" value="2"/>
</dbReference>
<evidence type="ECO:0000256" key="5">
    <source>
        <dbReference type="ARBA" id="ARBA00022786"/>
    </source>
</evidence>
<name>A0A1G4I0P3_TRYEQ</name>